<gene>
    <name evidence="2" type="ORF">DV515_00001959</name>
</gene>
<proteinExistence type="predicted"/>
<name>A0A3L8SXP1_CHLGU</name>
<keyword evidence="3" id="KW-1185">Reference proteome</keyword>
<organism evidence="2 3">
    <name type="scientific">Chloebia gouldiae</name>
    <name type="common">Gouldian finch</name>
    <name type="synonym">Erythrura gouldiae</name>
    <dbReference type="NCBI Taxonomy" id="44316"/>
    <lineage>
        <taxon>Eukaryota</taxon>
        <taxon>Metazoa</taxon>
        <taxon>Chordata</taxon>
        <taxon>Craniata</taxon>
        <taxon>Vertebrata</taxon>
        <taxon>Euteleostomi</taxon>
        <taxon>Archelosauria</taxon>
        <taxon>Archosauria</taxon>
        <taxon>Dinosauria</taxon>
        <taxon>Saurischia</taxon>
        <taxon>Theropoda</taxon>
        <taxon>Coelurosauria</taxon>
        <taxon>Aves</taxon>
        <taxon>Neognathae</taxon>
        <taxon>Neoaves</taxon>
        <taxon>Telluraves</taxon>
        <taxon>Australaves</taxon>
        <taxon>Passeriformes</taxon>
        <taxon>Passeroidea</taxon>
        <taxon>Passeridae</taxon>
        <taxon>Chloebia</taxon>
    </lineage>
</organism>
<feature type="region of interest" description="Disordered" evidence="1">
    <location>
        <begin position="1"/>
        <end position="27"/>
    </location>
</feature>
<feature type="compositionally biased region" description="Basic residues" evidence="1">
    <location>
        <begin position="13"/>
        <end position="25"/>
    </location>
</feature>
<evidence type="ECO:0000256" key="1">
    <source>
        <dbReference type="SAM" id="MobiDB-lite"/>
    </source>
</evidence>
<dbReference type="Proteomes" id="UP000276834">
    <property type="component" value="Unassembled WGS sequence"/>
</dbReference>
<accession>A0A3L8SXP1</accession>
<sequence>MSRKPQAGSRPLPRSHRRVPKLPTRKHGEFEPREDIFCPLPLSRAFPAPGFPRGFRRALGTRLSSAEGGEAPSYPRGVALGDTWMQKQDKDLCAFVDFKACQMETAPSNTEILLLQKTKESYNPKYCRCFFQKAIAFRPQARLG</sequence>
<protein>
    <submittedName>
        <fullName evidence="2">Uncharacterized protein</fullName>
    </submittedName>
</protein>
<reference evidence="2 3" key="1">
    <citation type="journal article" date="2018" name="Proc. R. Soc. B">
        <title>A non-coding region near Follistatin controls head colour polymorphism in the Gouldian finch.</title>
        <authorList>
            <person name="Toomey M.B."/>
            <person name="Marques C.I."/>
            <person name="Andrade P."/>
            <person name="Araujo P.M."/>
            <person name="Sabatino S."/>
            <person name="Gazda M.A."/>
            <person name="Afonso S."/>
            <person name="Lopes R.J."/>
            <person name="Corbo J.C."/>
            <person name="Carneiro M."/>
        </authorList>
    </citation>
    <scope>NUCLEOTIDE SEQUENCE [LARGE SCALE GENOMIC DNA]</scope>
    <source>
        <strain evidence="2">Red01</strain>
        <tissue evidence="2">Muscle</tissue>
    </source>
</reference>
<evidence type="ECO:0000313" key="2">
    <source>
        <dbReference type="EMBL" id="RLW10221.1"/>
    </source>
</evidence>
<comment type="caution">
    <text evidence="2">The sequence shown here is derived from an EMBL/GenBank/DDBJ whole genome shotgun (WGS) entry which is preliminary data.</text>
</comment>
<dbReference type="EMBL" id="QUSF01000004">
    <property type="protein sequence ID" value="RLW10221.1"/>
    <property type="molecule type" value="Genomic_DNA"/>
</dbReference>
<dbReference type="AlphaFoldDB" id="A0A3L8SXP1"/>
<evidence type="ECO:0000313" key="3">
    <source>
        <dbReference type="Proteomes" id="UP000276834"/>
    </source>
</evidence>